<evidence type="ECO:0000313" key="1">
    <source>
        <dbReference type="EMBL" id="MFC7668276.1"/>
    </source>
</evidence>
<protein>
    <recommendedName>
        <fullName evidence="3">DUF3575 domain-containing protein</fullName>
    </recommendedName>
</protein>
<organism evidence="1 2">
    <name type="scientific">Hymenobacter humi</name>
    <dbReference type="NCBI Taxonomy" id="1411620"/>
    <lineage>
        <taxon>Bacteria</taxon>
        <taxon>Pseudomonadati</taxon>
        <taxon>Bacteroidota</taxon>
        <taxon>Cytophagia</taxon>
        <taxon>Cytophagales</taxon>
        <taxon>Hymenobacteraceae</taxon>
        <taxon>Hymenobacter</taxon>
    </lineage>
</organism>
<evidence type="ECO:0008006" key="3">
    <source>
        <dbReference type="Google" id="ProtNLM"/>
    </source>
</evidence>
<keyword evidence="2" id="KW-1185">Reference proteome</keyword>
<dbReference type="EMBL" id="JBHTEK010000001">
    <property type="protein sequence ID" value="MFC7668276.1"/>
    <property type="molecule type" value="Genomic_DNA"/>
</dbReference>
<dbReference type="RefSeq" id="WP_380203457.1">
    <property type="nucleotide sequence ID" value="NZ_JBHTEK010000001.1"/>
</dbReference>
<name>A0ABW2U856_9BACT</name>
<comment type="caution">
    <text evidence="1">The sequence shown here is derived from an EMBL/GenBank/DDBJ whole genome shotgun (WGS) entry which is preliminary data.</text>
</comment>
<gene>
    <name evidence="1" type="ORF">ACFQT0_13480</name>
</gene>
<accession>A0ABW2U856</accession>
<proteinExistence type="predicted"/>
<reference evidence="2" key="1">
    <citation type="journal article" date="2019" name="Int. J. Syst. Evol. Microbiol.">
        <title>The Global Catalogue of Microorganisms (GCM) 10K type strain sequencing project: providing services to taxonomists for standard genome sequencing and annotation.</title>
        <authorList>
            <consortium name="The Broad Institute Genomics Platform"/>
            <consortium name="The Broad Institute Genome Sequencing Center for Infectious Disease"/>
            <person name="Wu L."/>
            <person name="Ma J."/>
        </authorList>
    </citation>
    <scope>NUCLEOTIDE SEQUENCE [LARGE SCALE GENOMIC DNA]</scope>
    <source>
        <strain evidence="2">JCM 19635</strain>
    </source>
</reference>
<dbReference type="Proteomes" id="UP001596513">
    <property type="component" value="Unassembled WGS sequence"/>
</dbReference>
<sequence length="215" mass="24280">MPAPPDTAVGRRAVPRISHRRVVVQYDSRYSILNYHFTTINGLKLGVEFKNRFRTGAAIYFLSRGVPTRQERPENASPTAMGDLRFRYLAGYGEYVLLETPRWELSGNLQLGLGSAYVRYAAPEGSVYRTRKQFMGVVEPSVSGQMRVFRWAGLGAGVGWRQPVLVAAPIQRELNGPVFYLRGKLFLGDLLKVIRGRQRLFTQDGLRREDAGTKE</sequence>
<evidence type="ECO:0000313" key="2">
    <source>
        <dbReference type="Proteomes" id="UP001596513"/>
    </source>
</evidence>